<keyword evidence="2" id="KW-1185">Reference proteome</keyword>
<name>A0ABD2CJG9_VESMC</name>
<gene>
    <name evidence="1" type="ORF">V1477_006654</name>
</gene>
<comment type="caution">
    <text evidence="1">The sequence shown here is derived from an EMBL/GenBank/DDBJ whole genome shotgun (WGS) entry which is preliminary data.</text>
</comment>
<proteinExistence type="predicted"/>
<dbReference type="AlphaFoldDB" id="A0ABD2CJG9"/>
<reference evidence="1 2" key="1">
    <citation type="journal article" date="2024" name="Ann. Entomol. Soc. Am.">
        <title>Genomic analyses of the southern and eastern yellowjacket wasps (Hymenoptera: Vespidae) reveal evolutionary signatures of social life.</title>
        <authorList>
            <person name="Catto M.A."/>
            <person name="Caine P.B."/>
            <person name="Orr S.E."/>
            <person name="Hunt B.G."/>
            <person name="Goodisman M.A.D."/>
        </authorList>
    </citation>
    <scope>NUCLEOTIDE SEQUENCE [LARGE SCALE GENOMIC DNA]</scope>
    <source>
        <strain evidence="1">232</strain>
        <tissue evidence="1">Head and thorax</tissue>
    </source>
</reference>
<evidence type="ECO:0000313" key="2">
    <source>
        <dbReference type="Proteomes" id="UP001607303"/>
    </source>
</evidence>
<sequence>MAPVPKKLLKKNFVSFVLFKTIYLGSYWSDLDKKKYGRRGRNEGFPMIPFSNGPYWSELDEKNMGRVRRELSNDPGTVHLGTIVSEKKIFNKNFPSFVLFKSLYLGCYWSNPDEKNMRVGAGKELFNDPSPVLLGVIVSEKKITDLDEKNIVESATRTSSDPGRILQSAIVLERAPRGLSNDPGPALLDAVVSEKKIKNFFSYVLFKPLYLGYYWSGLEEKNMVIEGATRAFQ</sequence>
<accession>A0ABD2CJG9</accession>
<evidence type="ECO:0000313" key="1">
    <source>
        <dbReference type="EMBL" id="KAL2745237.1"/>
    </source>
</evidence>
<dbReference type="Proteomes" id="UP001607303">
    <property type="component" value="Unassembled WGS sequence"/>
</dbReference>
<organism evidence="1 2">
    <name type="scientific">Vespula maculifrons</name>
    <name type="common">Eastern yellow jacket</name>
    <name type="synonym">Wasp</name>
    <dbReference type="NCBI Taxonomy" id="7453"/>
    <lineage>
        <taxon>Eukaryota</taxon>
        <taxon>Metazoa</taxon>
        <taxon>Ecdysozoa</taxon>
        <taxon>Arthropoda</taxon>
        <taxon>Hexapoda</taxon>
        <taxon>Insecta</taxon>
        <taxon>Pterygota</taxon>
        <taxon>Neoptera</taxon>
        <taxon>Endopterygota</taxon>
        <taxon>Hymenoptera</taxon>
        <taxon>Apocrita</taxon>
        <taxon>Aculeata</taxon>
        <taxon>Vespoidea</taxon>
        <taxon>Vespidae</taxon>
        <taxon>Vespinae</taxon>
        <taxon>Vespula</taxon>
    </lineage>
</organism>
<protein>
    <submittedName>
        <fullName evidence="1">Uncharacterized protein</fullName>
    </submittedName>
</protein>
<dbReference type="EMBL" id="JAYRBN010000046">
    <property type="protein sequence ID" value="KAL2745237.1"/>
    <property type="molecule type" value="Genomic_DNA"/>
</dbReference>